<keyword evidence="3" id="KW-1185">Reference proteome</keyword>
<evidence type="ECO:0000256" key="1">
    <source>
        <dbReference type="SAM" id="MobiDB-lite"/>
    </source>
</evidence>
<dbReference type="InParanoid" id="A0A259TXR0"/>
<comment type="caution">
    <text evidence="2">The sequence shown here is derived from an EMBL/GenBank/DDBJ whole genome shotgun (WGS) entry which is preliminary data.</text>
</comment>
<dbReference type="Proteomes" id="UP000216446">
    <property type="component" value="Unassembled WGS sequence"/>
</dbReference>
<reference evidence="2 3" key="1">
    <citation type="submission" date="2016-11" db="EMBL/GenBank/DDBJ databases">
        <title>Study of marine rhodopsin-containing bacteria.</title>
        <authorList>
            <person name="Yoshizawa S."/>
            <person name="Kumagai Y."/>
            <person name="Kogure K."/>
        </authorList>
    </citation>
    <scope>NUCLEOTIDE SEQUENCE [LARGE SCALE GENOMIC DNA]</scope>
    <source>
        <strain evidence="2 3">SG-29</strain>
    </source>
</reference>
<accession>A0A259TXR0</accession>
<gene>
    <name evidence="2" type="ORF">BSZ36_05105</name>
</gene>
<protein>
    <submittedName>
        <fullName evidence="2">Uncharacterized protein</fullName>
    </submittedName>
</protein>
<evidence type="ECO:0000313" key="3">
    <source>
        <dbReference type="Proteomes" id="UP000216446"/>
    </source>
</evidence>
<organism evidence="2 3">
    <name type="scientific">Rubricoccus marinus</name>
    <dbReference type="NCBI Taxonomy" id="716817"/>
    <lineage>
        <taxon>Bacteria</taxon>
        <taxon>Pseudomonadati</taxon>
        <taxon>Rhodothermota</taxon>
        <taxon>Rhodothermia</taxon>
        <taxon>Rhodothermales</taxon>
        <taxon>Rubricoccaceae</taxon>
        <taxon>Rubricoccus</taxon>
    </lineage>
</organism>
<name>A0A259TXR0_9BACT</name>
<evidence type="ECO:0000313" key="2">
    <source>
        <dbReference type="EMBL" id="OZC02407.1"/>
    </source>
</evidence>
<proteinExistence type="predicted"/>
<dbReference type="AlphaFoldDB" id="A0A259TXR0"/>
<sequence length="128" mass="13773">MPRKPSHHLRSLPLALAATLSPEAKRDLADYRTGQQRRRLARDAGGWAADPNGVPPFLEAAEAEATRAADLWRSLKPRSTETEAIALGKRFGLDAGGTRAALNALRRAELLTHGPDGYTPQGPGNVPF</sequence>
<dbReference type="RefSeq" id="WP_094546637.1">
    <property type="nucleotide sequence ID" value="NZ_MQWB01000001.1"/>
</dbReference>
<dbReference type="EMBL" id="MQWB01000001">
    <property type="protein sequence ID" value="OZC02407.1"/>
    <property type="molecule type" value="Genomic_DNA"/>
</dbReference>
<feature type="region of interest" description="Disordered" evidence="1">
    <location>
        <begin position="27"/>
        <end position="55"/>
    </location>
</feature>